<evidence type="ECO:0000256" key="3">
    <source>
        <dbReference type="ARBA" id="ARBA00023125"/>
    </source>
</evidence>
<keyword evidence="2" id="KW-0226">DNA condensation</keyword>
<proteinExistence type="inferred from homology"/>
<dbReference type="PANTHER" id="PTHR33175:SF3">
    <property type="entry name" value="DNA-BINDING PROTEIN HU-BETA"/>
    <property type="match status" value="1"/>
</dbReference>
<dbReference type="GO" id="GO:0030261">
    <property type="term" value="P:chromosome condensation"/>
    <property type="evidence" value="ECO:0007669"/>
    <property type="project" value="UniProtKB-KW"/>
</dbReference>
<reference evidence="5 6" key="1">
    <citation type="submission" date="2019-07" db="EMBL/GenBank/DDBJ databases">
        <title>Rapid identification of Enteric Bacteria from Whole Genome Sequences (WGS) using Average Nucleotide Identity (ANI).</title>
        <authorList>
            <person name="Lane C."/>
        </authorList>
    </citation>
    <scope>NUCLEOTIDE SEQUENCE [LARGE SCALE GENOMIC DNA]</scope>
    <source>
        <strain evidence="5 6">D2411</strain>
    </source>
</reference>
<dbReference type="Proteomes" id="UP000321812">
    <property type="component" value="Unassembled WGS sequence"/>
</dbReference>
<dbReference type="OrthoDB" id="9799835at2"/>
<dbReference type="GO" id="GO:0003677">
    <property type="term" value="F:DNA binding"/>
    <property type="evidence" value="ECO:0007669"/>
    <property type="project" value="UniProtKB-KW"/>
</dbReference>
<dbReference type="Pfam" id="PF00216">
    <property type="entry name" value="Bac_DNA_binding"/>
    <property type="match status" value="1"/>
</dbReference>
<evidence type="ECO:0000256" key="1">
    <source>
        <dbReference type="ARBA" id="ARBA00010529"/>
    </source>
</evidence>
<dbReference type="GO" id="GO:0005829">
    <property type="term" value="C:cytosol"/>
    <property type="evidence" value="ECO:0007669"/>
    <property type="project" value="TreeGrafter"/>
</dbReference>
<comment type="caution">
    <text evidence="5">The sequence shown here is derived from an EMBL/GenBank/DDBJ whole genome shotgun (WGS) entry which is preliminary data.</text>
</comment>
<evidence type="ECO:0000313" key="6">
    <source>
        <dbReference type="Proteomes" id="UP000321812"/>
    </source>
</evidence>
<dbReference type="GO" id="GO:0030527">
    <property type="term" value="F:structural constituent of chromatin"/>
    <property type="evidence" value="ECO:0007669"/>
    <property type="project" value="InterPro"/>
</dbReference>
<accession>A0A381CMP9</accession>
<dbReference type="InterPro" id="IPR010992">
    <property type="entry name" value="IHF-like_DNA-bd_dom_sf"/>
</dbReference>
<keyword evidence="3 5" id="KW-0238">DNA-binding</keyword>
<evidence type="ECO:0000256" key="4">
    <source>
        <dbReference type="RuleBase" id="RU003939"/>
    </source>
</evidence>
<dbReference type="AlphaFoldDB" id="A0A381CMP9"/>
<sequence length="104" mass="10883">MTKAEFVGLVASKAGLTKKDTELALDGFLESISEVLTKGDSITFVGFGTFGITERAARTAKVPSTGKEIKVPAKKAVKFKVGKNLKDAVAKVSCGSSKCASKKK</sequence>
<comment type="similarity">
    <text evidence="1 4">Belongs to the bacterial histone-like protein family.</text>
</comment>
<protein>
    <submittedName>
        <fullName evidence="5">HU family DNA-binding protein</fullName>
    </submittedName>
</protein>
<name>A0A381CMP9_CAMHY</name>
<dbReference type="SMART" id="SM00411">
    <property type="entry name" value="BHL"/>
    <property type="match status" value="1"/>
</dbReference>
<dbReference type="PRINTS" id="PR01727">
    <property type="entry name" value="DNABINDINGHU"/>
</dbReference>
<organism evidence="5 6">
    <name type="scientific">Campylobacter hyointestinalis</name>
    <dbReference type="NCBI Taxonomy" id="198"/>
    <lineage>
        <taxon>Bacteria</taxon>
        <taxon>Pseudomonadati</taxon>
        <taxon>Campylobacterota</taxon>
        <taxon>Epsilonproteobacteria</taxon>
        <taxon>Campylobacterales</taxon>
        <taxon>Campylobacteraceae</taxon>
        <taxon>Campylobacter</taxon>
    </lineage>
</organism>
<dbReference type="EMBL" id="VOAP01000009">
    <property type="protein sequence ID" value="TWO21853.1"/>
    <property type="molecule type" value="Genomic_DNA"/>
</dbReference>
<dbReference type="InterPro" id="IPR000119">
    <property type="entry name" value="Hist_DNA-bd"/>
</dbReference>
<dbReference type="SUPFAM" id="SSF47729">
    <property type="entry name" value="IHF-like DNA-binding proteins"/>
    <property type="match status" value="1"/>
</dbReference>
<dbReference type="PANTHER" id="PTHR33175">
    <property type="entry name" value="DNA-BINDING PROTEIN HU"/>
    <property type="match status" value="1"/>
</dbReference>
<dbReference type="Gene3D" id="4.10.520.10">
    <property type="entry name" value="IHF-like DNA-binding proteins"/>
    <property type="match status" value="1"/>
</dbReference>
<dbReference type="RefSeq" id="WP_034961209.1">
    <property type="nucleotide sequence ID" value="NZ_CBCWQW010000011.1"/>
</dbReference>
<evidence type="ECO:0000256" key="2">
    <source>
        <dbReference type="ARBA" id="ARBA00023067"/>
    </source>
</evidence>
<gene>
    <name evidence="5" type="ORF">YZ82_02385</name>
</gene>
<evidence type="ECO:0000313" key="5">
    <source>
        <dbReference type="EMBL" id="TWO21853.1"/>
    </source>
</evidence>
<dbReference type="CDD" id="cd13831">
    <property type="entry name" value="HU"/>
    <property type="match status" value="1"/>
</dbReference>
<dbReference type="GeneID" id="56509985"/>